<dbReference type="GO" id="GO:0005634">
    <property type="term" value="C:nucleus"/>
    <property type="evidence" value="ECO:0007669"/>
    <property type="project" value="TreeGrafter"/>
</dbReference>
<dbReference type="SMART" id="SM00238">
    <property type="entry name" value="BIR"/>
    <property type="match status" value="1"/>
</dbReference>
<keyword evidence="2 4" id="KW-0863">Zinc-finger</keyword>
<dbReference type="CDD" id="cd00022">
    <property type="entry name" value="BIR"/>
    <property type="match status" value="1"/>
</dbReference>
<accession>A0AAD8FHU2</accession>
<dbReference type="PROSITE" id="PS50143">
    <property type="entry name" value="BIR_REPEAT_2"/>
    <property type="match status" value="2"/>
</dbReference>
<evidence type="ECO:0000256" key="1">
    <source>
        <dbReference type="ARBA" id="ARBA00006672"/>
    </source>
</evidence>
<dbReference type="EMBL" id="JASAOG010000017">
    <property type="protein sequence ID" value="KAK0064458.1"/>
    <property type="molecule type" value="Genomic_DNA"/>
</dbReference>
<dbReference type="PANTHER" id="PTHR10044:SF139">
    <property type="entry name" value="DEATH-ASSOCIATED INHIBITOR OF APOPTOSIS 2"/>
    <property type="match status" value="1"/>
</dbReference>
<evidence type="ECO:0000256" key="3">
    <source>
        <dbReference type="ARBA" id="ARBA00022833"/>
    </source>
</evidence>
<name>A0AAD8FHU2_BIOPF</name>
<dbReference type="Proteomes" id="UP001233172">
    <property type="component" value="Unassembled WGS sequence"/>
</dbReference>
<dbReference type="PROSITE" id="PS50089">
    <property type="entry name" value="ZF_RING_2"/>
    <property type="match status" value="1"/>
</dbReference>
<protein>
    <submittedName>
        <fullName evidence="6">Baculoviral IAP repeat-containing protein 7-B</fullName>
    </submittedName>
</protein>
<dbReference type="SUPFAM" id="SSF57924">
    <property type="entry name" value="Inhibitor of apoptosis (IAP) repeat"/>
    <property type="match status" value="2"/>
</dbReference>
<dbReference type="GO" id="GO:0008270">
    <property type="term" value="F:zinc ion binding"/>
    <property type="evidence" value="ECO:0007669"/>
    <property type="project" value="UniProtKB-KW"/>
</dbReference>
<dbReference type="AlphaFoldDB" id="A0AAD8FHU2"/>
<evidence type="ECO:0000313" key="6">
    <source>
        <dbReference type="EMBL" id="KAK0064458.1"/>
    </source>
</evidence>
<dbReference type="Gene3D" id="1.10.1170.10">
    <property type="entry name" value="Inhibitor Of Apoptosis Protein (2mihbC-IAP-1), Chain A"/>
    <property type="match status" value="2"/>
</dbReference>
<dbReference type="Pfam" id="PF00653">
    <property type="entry name" value="BIR"/>
    <property type="match status" value="2"/>
</dbReference>
<organism evidence="6 7">
    <name type="scientific">Biomphalaria pfeifferi</name>
    <name type="common">Bloodfluke planorb</name>
    <name type="synonym">Freshwater snail</name>
    <dbReference type="NCBI Taxonomy" id="112525"/>
    <lineage>
        <taxon>Eukaryota</taxon>
        <taxon>Metazoa</taxon>
        <taxon>Spiralia</taxon>
        <taxon>Lophotrochozoa</taxon>
        <taxon>Mollusca</taxon>
        <taxon>Gastropoda</taxon>
        <taxon>Heterobranchia</taxon>
        <taxon>Euthyneura</taxon>
        <taxon>Panpulmonata</taxon>
        <taxon>Hygrophila</taxon>
        <taxon>Lymnaeoidea</taxon>
        <taxon>Planorbidae</taxon>
        <taxon>Biomphalaria</taxon>
    </lineage>
</organism>
<dbReference type="InterPro" id="IPR001841">
    <property type="entry name" value="Znf_RING"/>
</dbReference>
<sequence length="742" mass="82420">MATGFQTLPYLKRVSSYREFPEKDAEIFCTTLAQNGYVYTGEQFDVRCEGCNITVQVDSVWSVTKTRLRHESGCVFNSLPLIEADEEKMDSVSNSLPGGSDIHADAASADHGFGDFENDSETDGTIAGAQASCAIRSCFGYRDDKTSKPLSGKDVASISSLTSSLSISTESQASSLLDQFKRSTLDLARDYFDFSDMFRPECMGLDSSKTLKTQNTLKPNCEKNPGHFAYFLIPSLRLDHLPRRTRCDGLLRALKLMSDLTVKVVTTCTSKLRPPDDVAITNPQKVRLGTGFVIEQPCLIEAGAQRLNKSKLTFLKQLMSQRSHKNVGVVYVQTSRHVVFDDEESQKTEVQFFSGSTSDEAKVTLVGKYLLSSPTPADGQCLLVCECPDLEFIQRLNLLQKEFFKAVEELPLKVKKGMLKTMFIVHHPHGGPKVLSFGDHVKVKYIYNARESKHPTLTKLTPNGHVSSDVALYRKALFYVADTCSGSSGAPVLMMSAKKTEGTGPVTFRPDIWMHNGVETTHSLGVSKLKNCTVEDFQQIAGQWTDQDDDSEDEAIPGNQKVNSPVYKVITSMAHPDFAMYETRLNTFRTWAHKEVISPEKLALSGFHFASKSDCVICFQCGLRLRAWKQGDDVMAEHKKYSPSCPYLATVANRHQEMWAGSGEETETGARQSAENIEVKLLESENSKLKDQLLCKMCHKSEIKDVFLPCGELYACSDCSKLVTHCPSCKKQILATVTVYLT</sequence>
<dbReference type="PANTHER" id="PTHR10044">
    <property type="entry name" value="INHIBITOR OF APOPTOSIS"/>
    <property type="match status" value="1"/>
</dbReference>
<dbReference type="InterPro" id="IPR011029">
    <property type="entry name" value="DEATH-like_dom_sf"/>
</dbReference>
<reference evidence="6" key="2">
    <citation type="submission" date="2023-04" db="EMBL/GenBank/DDBJ databases">
        <authorList>
            <person name="Bu L."/>
            <person name="Lu L."/>
            <person name="Laidemitt M.R."/>
            <person name="Zhang S.M."/>
            <person name="Mutuku M."/>
            <person name="Mkoji G."/>
            <person name="Steinauer M."/>
            <person name="Loker E.S."/>
        </authorList>
    </citation>
    <scope>NUCLEOTIDE SEQUENCE</scope>
    <source>
        <strain evidence="6">KasaAsao</strain>
        <tissue evidence="6">Whole Snail</tissue>
    </source>
</reference>
<comment type="caution">
    <text evidence="6">The sequence shown here is derived from an EMBL/GenBank/DDBJ whole genome shotgun (WGS) entry which is preliminary data.</text>
</comment>
<keyword evidence="7" id="KW-1185">Reference proteome</keyword>
<comment type="similarity">
    <text evidence="1">Belongs to the IAP family.</text>
</comment>
<dbReference type="Gene3D" id="1.10.533.10">
    <property type="entry name" value="Death Domain, Fas"/>
    <property type="match status" value="1"/>
</dbReference>
<keyword evidence="2 4" id="KW-0479">Metal-binding</keyword>
<dbReference type="InterPro" id="IPR050784">
    <property type="entry name" value="IAP"/>
</dbReference>
<dbReference type="Pfam" id="PF13920">
    <property type="entry name" value="zf-C3HC4_3"/>
    <property type="match status" value="1"/>
</dbReference>
<reference evidence="6" key="1">
    <citation type="journal article" date="2023" name="PLoS Negl. Trop. Dis.">
        <title>A genome sequence for Biomphalaria pfeifferi, the major vector snail for the human-infecting parasite Schistosoma mansoni.</title>
        <authorList>
            <person name="Bu L."/>
            <person name="Lu L."/>
            <person name="Laidemitt M.R."/>
            <person name="Zhang S.M."/>
            <person name="Mutuku M."/>
            <person name="Mkoji G."/>
            <person name="Steinauer M."/>
            <person name="Loker E.S."/>
        </authorList>
    </citation>
    <scope>NUCLEOTIDE SEQUENCE</scope>
    <source>
        <strain evidence="6">KasaAsao</strain>
    </source>
</reference>
<evidence type="ECO:0000313" key="7">
    <source>
        <dbReference type="Proteomes" id="UP001233172"/>
    </source>
</evidence>
<proteinExistence type="inferred from homology"/>
<feature type="domain" description="RING-type" evidence="5">
    <location>
        <begin position="695"/>
        <end position="730"/>
    </location>
</feature>
<dbReference type="PROSITE" id="PS01282">
    <property type="entry name" value="BIR_REPEAT_1"/>
    <property type="match status" value="1"/>
</dbReference>
<dbReference type="GO" id="GO:0005737">
    <property type="term" value="C:cytoplasm"/>
    <property type="evidence" value="ECO:0007669"/>
    <property type="project" value="TreeGrafter"/>
</dbReference>
<gene>
    <name evidence="6" type="ORF">Bpfe_006117</name>
</gene>
<evidence type="ECO:0000256" key="2">
    <source>
        <dbReference type="ARBA" id="ARBA00022771"/>
    </source>
</evidence>
<keyword evidence="3" id="KW-0862">Zinc</keyword>
<dbReference type="InterPro" id="IPR001370">
    <property type="entry name" value="BIR_rpt"/>
</dbReference>
<evidence type="ECO:0000259" key="5">
    <source>
        <dbReference type="PROSITE" id="PS50089"/>
    </source>
</evidence>
<evidence type="ECO:0000256" key="4">
    <source>
        <dbReference type="PROSITE-ProRule" id="PRU00175"/>
    </source>
</evidence>